<accession>A0A9K3D6L0</accession>
<gene>
    <name evidence="1" type="ORF">KIPB_012758</name>
</gene>
<evidence type="ECO:0000313" key="1">
    <source>
        <dbReference type="EMBL" id="GIQ90099.1"/>
    </source>
</evidence>
<dbReference type="SUPFAM" id="SSF53448">
    <property type="entry name" value="Nucleotide-diphospho-sugar transferases"/>
    <property type="match status" value="1"/>
</dbReference>
<dbReference type="OrthoDB" id="2014201at2759"/>
<dbReference type="AlphaFoldDB" id="A0A9K3D6L0"/>
<keyword evidence="2" id="KW-1185">Reference proteome</keyword>
<comment type="caution">
    <text evidence="1">The sequence shown here is derived from an EMBL/GenBank/DDBJ whole genome shotgun (WGS) entry which is preliminary data.</text>
</comment>
<dbReference type="EMBL" id="BDIP01005761">
    <property type="protein sequence ID" value="GIQ90099.1"/>
    <property type="molecule type" value="Genomic_DNA"/>
</dbReference>
<dbReference type="Gene3D" id="3.90.550.10">
    <property type="entry name" value="Spore Coat Polysaccharide Biosynthesis Protein SpsA, Chain A"/>
    <property type="match status" value="1"/>
</dbReference>
<proteinExistence type="predicted"/>
<sequence length="118" mass="12232">GDAYVAGASVLAETIRHHGNKSDTVCLIDSNVSDNGIKVLSAAFTHVVRVSLHEHELLSLSLSLPLSLSPSTPLTTSATCPVSLSRSLPLSLPLHPLTTSATCLGALSLSLSLSLYTL</sequence>
<dbReference type="Proteomes" id="UP000265618">
    <property type="component" value="Unassembled WGS sequence"/>
</dbReference>
<reference evidence="1 2" key="1">
    <citation type="journal article" date="2018" name="PLoS ONE">
        <title>The draft genome of Kipferlia bialata reveals reductive genome evolution in fornicate parasites.</title>
        <authorList>
            <person name="Tanifuji G."/>
            <person name="Takabayashi S."/>
            <person name="Kume K."/>
            <person name="Takagi M."/>
            <person name="Nakayama T."/>
            <person name="Kamikawa R."/>
            <person name="Inagaki Y."/>
            <person name="Hashimoto T."/>
        </authorList>
    </citation>
    <scope>NUCLEOTIDE SEQUENCE [LARGE SCALE GENOMIC DNA]</scope>
    <source>
        <strain evidence="1">NY0173</strain>
    </source>
</reference>
<evidence type="ECO:0000313" key="2">
    <source>
        <dbReference type="Proteomes" id="UP000265618"/>
    </source>
</evidence>
<feature type="non-terminal residue" evidence="1">
    <location>
        <position position="1"/>
    </location>
</feature>
<organism evidence="1 2">
    <name type="scientific">Kipferlia bialata</name>
    <dbReference type="NCBI Taxonomy" id="797122"/>
    <lineage>
        <taxon>Eukaryota</taxon>
        <taxon>Metamonada</taxon>
        <taxon>Carpediemonas-like organisms</taxon>
        <taxon>Kipferlia</taxon>
    </lineage>
</organism>
<name>A0A9K3D6L0_9EUKA</name>
<dbReference type="InterPro" id="IPR029044">
    <property type="entry name" value="Nucleotide-diphossugar_trans"/>
</dbReference>
<protein>
    <submittedName>
        <fullName evidence="1">Uncharacterized protein</fullName>
    </submittedName>
</protein>